<gene>
    <name evidence="2" type="ORF">H735_03900</name>
</gene>
<reference evidence="2 3" key="1">
    <citation type="submission" date="2014-07" db="EMBL/GenBank/DDBJ databases">
        <title>Unique and conserved regions in Vibrio harveyi and related species in comparison with the shrimp pathogen Vibrio harveyi CAIM 1792.</title>
        <authorList>
            <person name="Espinoza-Valles I."/>
            <person name="Vora G."/>
            <person name="Leekitcharoenphon P."/>
            <person name="Ussery D."/>
            <person name="Hoj L."/>
            <person name="Gomez-Gil B."/>
        </authorList>
    </citation>
    <scope>NUCLEOTIDE SEQUENCE [LARGE SCALE GENOMIC DNA]</scope>
    <source>
        <strain evidence="3">CAIM 1854 / LMG 25443</strain>
    </source>
</reference>
<accession>A0A0C1VW02</accession>
<dbReference type="SUPFAM" id="SSF51735">
    <property type="entry name" value="NAD(P)-binding Rossmann-fold domains"/>
    <property type="match status" value="1"/>
</dbReference>
<protein>
    <recommendedName>
        <fullName evidence="1">NAD(P)-binding domain-containing protein</fullName>
    </recommendedName>
</protein>
<dbReference type="EMBL" id="JPRD01000008">
    <property type="protein sequence ID" value="KIF54198.1"/>
    <property type="molecule type" value="Genomic_DNA"/>
</dbReference>
<dbReference type="InterPro" id="IPR036291">
    <property type="entry name" value="NAD(P)-bd_dom_sf"/>
</dbReference>
<name>A0A0C1VW02_9VIBR</name>
<comment type="caution">
    <text evidence="2">The sequence shown here is derived from an EMBL/GenBank/DDBJ whole genome shotgun (WGS) entry which is preliminary data.</text>
</comment>
<dbReference type="PATRIC" id="fig|1229493.5.peg.5701"/>
<evidence type="ECO:0000259" key="1">
    <source>
        <dbReference type="Pfam" id="PF13460"/>
    </source>
</evidence>
<dbReference type="AlphaFoldDB" id="A0A0C1VW02"/>
<dbReference type="PANTHER" id="PTHR15020">
    <property type="entry name" value="FLAVIN REDUCTASE-RELATED"/>
    <property type="match status" value="1"/>
</dbReference>
<sequence length="210" mass="22950">MKRVVVWGASSGLGLAIAQYFAEKGAEVVGVARNPDKSPELKAICQATFACDATIAEEVDRVVEQLNQEDIIISTMGSFRADIPVDYLGHRHLIDTVCKASLKRFVLVTSLGCGDSWKYLSDRSKAGFGGVVREKSLAEAWLQTSDLDYTIIRPGGLKDGEVTGNGVLVEPKEVHGLVYRQEVARLLFEMLENGQGSGEIFHCIDPELTY</sequence>
<proteinExistence type="predicted"/>
<dbReference type="Proteomes" id="UP000031586">
    <property type="component" value="Unassembled WGS sequence"/>
</dbReference>
<dbReference type="RefSeq" id="WP_020195943.1">
    <property type="nucleotide sequence ID" value="NZ_BAOH01000034.1"/>
</dbReference>
<organism evidence="2 3">
    <name type="scientific">Vibrio owensii CAIM 1854 = LMG 25443</name>
    <dbReference type="NCBI Taxonomy" id="1229493"/>
    <lineage>
        <taxon>Bacteria</taxon>
        <taxon>Pseudomonadati</taxon>
        <taxon>Pseudomonadota</taxon>
        <taxon>Gammaproteobacteria</taxon>
        <taxon>Vibrionales</taxon>
        <taxon>Vibrionaceae</taxon>
        <taxon>Vibrio</taxon>
    </lineage>
</organism>
<dbReference type="PANTHER" id="PTHR15020:SF50">
    <property type="entry name" value="UPF0659 PROTEIN YMR090W"/>
    <property type="match status" value="1"/>
</dbReference>
<dbReference type="Pfam" id="PF13460">
    <property type="entry name" value="NAD_binding_10"/>
    <property type="match status" value="1"/>
</dbReference>
<dbReference type="InterPro" id="IPR016040">
    <property type="entry name" value="NAD(P)-bd_dom"/>
</dbReference>
<feature type="domain" description="NAD(P)-binding" evidence="1">
    <location>
        <begin position="8"/>
        <end position="193"/>
    </location>
</feature>
<evidence type="ECO:0000313" key="3">
    <source>
        <dbReference type="Proteomes" id="UP000031586"/>
    </source>
</evidence>
<evidence type="ECO:0000313" key="2">
    <source>
        <dbReference type="EMBL" id="KIF54198.1"/>
    </source>
</evidence>
<dbReference type="Gene3D" id="3.40.50.720">
    <property type="entry name" value="NAD(P)-binding Rossmann-like Domain"/>
    <property type="match status" value="1"/>
</dbReference>